<dbReference type="AlphaFoldDB" id="A0A6C0KDQ6"/>
<sequence length="709" mass="78153">MQPHGALPYMSSRPAPTSAEQMANDDDDIINSDNVYDHNLRLDYGNRQRQYYLDGEHTLAVAAQHKAYDACTHATAPAAAHVNHRSTLPVGAHHDAEHTFGVCFEPRQATAAPAAGALSAAVPASTSLITTTSPTRAAAASTTSGFYTMTELHPDEAKARICASFKRCDLEHFRENSEQDKQTLTDRIQKYDEQLSKLTPGGLRYESMHRSMNKLSEDLVAAESGCRMTLEDLPLKHQGLYNNANNFNYHDPDLIIWGVCDSALVGKRFNGYATEIKYLGSRTERTGGGTKLLEVFLDRMLPAGKKSLVVLNAATMRVANWYKNHPFHFTYLGTGVHGFLPMLQYAKYPDAAAENWPKRDAFEQLLLLSENYGKNYQRQQTRIACTEGLAPMSDHHDSHGAAMTGGGMSTEGSSSQISPRLMDVAIDGVAPLSNFGIGDAQLFPLLEREPPPGMGAYLKHTEIPKVFYPTADHARSALQTTGFKRKGYVIIRSGVGRYVDAWRHLLTSTDFSRKFGDITNQEPQQFTVTKNGRAHTIARRLRQNTHPGACDDLHDVRDAFAAFFASPEDSPTLQVESISALRKGSAIDPSYPAAHDQPPHRDLDEDHCLLALAALTEGYEFDVYPGTHRTQGGVFDPSTRERLVLNKGDVVLFAGRLIHNGTGGNGLSLHAYGMRTHGEQTLYGYDARNKIYHLNTHDDVSPLDVSPSL</sequence>
<dbReference type="EMBL" id="MN740860">
    <property type="protein sequence ID" value="QHU15483.1"/>
    <property type="molecule type" value="Genomic_DNA"/>
</dbReference>
<accession>A0A6C0KDQ6</accession>
<reference evidence="2" key="1">
    <citation type="journal article" date="2020" name="Nature">
        <title>Giant virus diversity and host interactions through global metagenomics.</title>
        <authorList>
            <person name="Schulz F."/>
            <person name="Roux S."/>
            <person name="Paez-Espino D."/>
            <person name="Jungbluth S."/>
            <person name="Walsh D.A."/>
            <person name="Denef V.J."/>
            <person name="McMahon K.D."/>
            <person name="Konstantinidis K.T."/>
            <person name="Eloe-Fadrosh E.A."/>
            <person name="Kyrpides N.C."/>
            <person name="Woyke T."/>
        </authorList>
    </citation>
    <scope>NUCLEOTIDE SEQUENCE</scope>
    <source>
        <strain evidence="2">GVMAG-S-1103017-68</strain>
    </source>
</reference>
<feature type="region of interest" description="Disordered" evidence="1">
    <location>
        <begin position="1"/>
        <end position="30"/>
    </location>
</feature>
<name>A0A6C0KDQ6_9ZZZZ</name>
<evidence type="ECO:0000313" key="2">
    <source>
        <dbReference type="EMBL" id="QHU15483.1"/>
    </source>
</evidence>
<dbReference type="Gene3D" id="2.60.120.620">
    <property type="entry name" value="q2cbj1_9rhob like domain"/>
    <property type="match status" value="1"/>
</dbReference>
<organism evidence="2">
    <name type="scientific">viral metagenome</name>
    <dbReference type="NCBI Taxonomy" id="1070528"/>
    <lineage>
        <taxon>unclassified sequences</taxon>
        <taxon>metagenomes</taxon>
        <taxon>organismal metagenomes</taxon>
    </lineage>
</organism>
<evidence type="ECO:0000256" key="1">
    <source>
        <dbReference type="SAM" id="MobiDB-lite"/>
    </source>
</evidence>
<protein>
    <submittedName>
        <fullName evidence="2">Uncharacterized protein</fullName>
    </submittedName>
</protein>
<dbReference type="SUPFAM" id="SSF51197">
    <property type="entry name" value="Clavaminate synthase-like"/>
    <property type="match status" value="1"/>
</dbReference>
<proteinExistence type="predicted"/>